<feature type="domain" description="UspA" evidence="2">
    <location>
        <begin position="8"/>
        <end position="146"/>
    </location>
</feature>
<evidence type="ECO:0000256" key="1">
    <source>
        <dbReference type="ARBA" id="ARBA00008791"/>
    </source>
</evidence>
<dbReference type="AlphaFoldDB" id="A0A076ELP6"/>
<evidence type="ECO:0000313" key="3">
    <source>
        <dbReference type="EMBL" id="AII06178.1"/>
    </source>
</evidence>
<dbReference type="Pfam" id="PF00582">
    <property type="entry name" value="Usp"/>
    <property type="match status" value="2"/>
</dbReference>
<sequence length="294" mass="30219">MSTPASHSVVVGLDGSDASTAAALWGAAVASKWGATLSLVHALPQDGPLYSPAAIMLESQFLSQLREDGEAIIGTAKRLLGPKFPGLDIETTISPGPAGTALLEAADWARLIVLGSTGTGAIRSVLLGSTALHVANRAPCPVIVLRGEVTTPDQRPVVVGVDGSDLSRDAVAHAFEFASFFEAPLSAVHTWQGSPTLGAGGTGMLVDWDAVKQEEEALLSEGLAGESERYPDVSVTRVAEQGAAADVILRHAGDAQLIVVGSHGRGPLLGALMGSTSQNLLHHATCPVMICRSE</sequence>
<feature type="domain" description="UspA" evidence="2">
    <location>
        <begin position="155"/>
        <end position="292"/>
    </location>
</feature>
<reference evidence="3 4" key="1">
    <citation type="submission" date="2014-07" db="EMBL/GenBank/DDBJ databases">
        <title>Genome Sequence of Rhodococcus opacus Strain R7, a Biodegrader of Mono- and Polycyclic Aromatic Hydrocarbons.</title>
        <authorList>
            <person name="Di Gennaro P."/>
            <person name="Zampolli J."/>
            <person name="Presti I."/>
            <person name="Cappelletti M."/>
            <person name="D'Ursi P."/>
            <person name="Orro A."/>
            <person name="Mezzelani A."/>
            <person name="Milanesi L."/>
        </authorList>
    </citation>
    <scope>NUCLEOTIDE SEQUENCE [LARGE SCALE GENOMIC DNA]</scope>
    <source>
        <strain evidence="3 4">R7</strain>
    </source>
</reference>
<dbReference type="InterPro" id="IPR014729">
    <property type="entry name" value="Rossmann-like_a/b/a_fold"/>
</dbReference>
<comment type="similarity">
    <text evidence="1">Belongs to the universal stress protein A family.</text>
</comment>
<proteinExistence type="inferred from homology"/>
<dbReference type="SUPFAM" id="SSF52402">
    <property type="entry name" value="Adenine nucleotide alpha hydrolases-like"/>
    <property type="match status" value="2"/>
</dbReference>
<name>A0A076ELP6_RHOOP</name>
<dbReference type="RefSeq" id="WP_128639901.1">
    <property type="nucleotide sequence ID" value="NZ_CP008947.1"/>
</dbReference>
<dbReference type="Gene3D" id="3.40.50.620">
    <property type="entry name" value="HUPs"/>
    <property type="match status" value="2"/>
</dbReference>
<dbReference type="InterPro" id="IPR006015">
    <property type="entry name" value="Universal_stress_UspA"/>
</dbReference>
<dbReference type="PRINTS" id="PR01438">
    <property type="entry name" value="UNVRSLSTRESS"/>
</dbReference>
<accession>A0A076ELP6</accession>
<organism evidence="3 4">
    <name type="scientific">Rhodococcus opacus</name>
    <name type="common">Nocardia opaca</name>
    <dbReference type="NCBI Taxonomy" id="37919"/>
    <lineage>
        <taxon>Bacteria</taxon>
        <taxon>Bacillati</taxon>
        <taxon>Actinomycetota</taxon>
        <taxon>Actinomycetes</taxon>
        <taxon>Mycobacteriales</taxon>
        <taxon>Nocardiaceae</taxon>
        <taxon>Rhodococcus</taxon>
    </lineage>
</organism>
<dbReference type="PANTHER" id="PTHR46268:SF6">
    <property type="entry name" value="UNIVERSAL STRESS PROTEIN UP12"/>
    <property type="match status" value="1"/>
</dbReference>
<evidence type="ECO:0000313" key="4">
    <source>
        <dbReference type="Proteomes" id="UP000028488"/>
    </source>
</evidence>
<dbReference type="EMBL" id="CP008947">
    <property type="protein sequence ID" value="AII06178.1"/>
    <property type="molecule type" value="Genomic_DNA"/>
</dbReference>
<dbReference type="PANTHER" id="PTHR46268">
    <property type="entry name" value="STRESS RESPONSE PROTEIN NHAX"/>
    <property type="match status" value="1"/>
</dbReference>
<gene>
    <name evidence="3" type="ORF">EP51_16820</name>
</gene>
<dbReference type="InterPro" id="IPR006016">
    <property type="entry name" value="UspA"/>
</dbReference>
<dbReference type="Proteomes" id="UP000028488">
    <property type="component" value="Chromosome"/>
</dbReference>
<evidence type="ECO:0000259" key="2">
    <source>
        <dbReference type="Pfam" id="PF00582"/>
    </source>
</evidence>
<dbReference type="eggNOG" id="COG0589">
    <property type="taxonomic scope" value="Bacteria"/>
</dbReference>
<protein>
    <submittedName>
        <fullName evidence="3">Universal stress protein</fullName>
    </submittedName>
</protein>